<evidence type="ECO:0000313" key="1">
    <source>
        <dbReference type="EMBL" id="GFN96204.1"/>
    </source>
</evidence>
<keyword evidence="2" id="KW-1185">Reference proteome</keyword>
<dbReference type="EMBL" id="BLXT01002664">
    <property type="protein sequence ID" value="GFN96204.1"/>
    <property type="molecule type" value="Genomic_DNA"/>
</dbReference>
<dbReference type="Proteomes" id="UP000735302">
    <property type="component" value="Unassembled WGS sequence"/>
</dbReference>
<dbReference type="AlphaFoldDB" id="A0AAV3ZNP8"/>
<gene>
    <name evidence="1" type="ORF">PoB_002271000</name>
</gene>
<name>A0AAV3ZNP8_9GAST</name>
<evidence type="ECO:0000313" key="2">
    <source>
        <dbReference type="Proteomes" id="UP000735302"/>
    </source>
</evidence>
<reference evidence="1 2" key="1">
    <citation type="journal article" date="2021" name="Elife">
        <title>Chloroplast acquisition without the gene transfer in kleptoplastic sea slugs, Plakobranchus ocellatus.</title>
        <authorList>
            <person name="Maeda T."/>
            <person name="Takahashi S."/>
            <person name="Yoshida T."/>
            <person name="Shimamura S."/>
            <person name="Takaki Y."/>
            <person name="Nagai Y."/>
            <person name="Toyoda A."/>
            <person name="Suzuki Y."/>
            <person name="Arimoto A."/>
            <person name="Ishii H."/>
            <person name="Satoh N."/>
            <person name="Nishiyama T."/>
            <person name="Hasebe M."/>
            <person name="Maruyama T."/>
            <person name="Minagawa J."/>
            <person name="Obokata J."/>
            <person name="Shigenobu S."/>
        </authorList>
    </citation>
    <scope>NUCLEOTIDE SEQUENCE [LARGE SCALE GENOMIC DNA]</scope>
</reference>
<sequence>MEISQPEITNDMNRFDDIKPLIVDSVHIHLLKITIEGDICCLPGRLRIYNVHRIHTRLAAVSRHSHEYLRRHAFHDDVT</sequence>
<organism evidence="1 2">
    <name type="scientific">Plakobranchus ocellatus</name>
    <dbReference type="NCBI Taxonomy" id="259542"/>
    <lineage>
        <taxon>Eukaryota</taxon>
        <taxon>Metazoa</taxon>
        <taxon>Spiralia</taxon>
        <taxon>Lophotrochozoa</taxon>
        <taxon>Mollusca</taxon>
        <taxon>Gastropoda</taxon>
        <taxon>Heterobranchia</taxon>
        <taxon>Euthyneura</taxon>
        <taxon>Panpulmonata</taxon>
        <taxon>Sacoglossa</taxon>
        <taxon>Placobranchoidea</taxon>
        <taxon>Plakobranchidae</taxon>
        <taxon>Plakobranchus</taxon>
    </lineage>
</organism>
<comment type="caution">
    <text evidence="1">The sequence shown here is derived from an EMBL/GenBank/DDBJ whole genome shotgun (WGS) entry which is preliminary data.</text>
</comment>
<protein>
    <submittedName>
        <fullName evidence="1">Uncharacterized protein</fullName>
    </submittedName>
</protein>
<proteinExistence type="predicted"/>
<accession>A0AAV3ZNP8</accession>